<organism evidence="3 4">
    <name type="scientific">Candidatus Magnetobacterium bavaricum</name>
    <dbReference type="NCBI Taxonomy" id="29290"/>
    <lineage>
        <taxon>Bacteria</taxon>
        <taxon>Pseudomonadati</taxon>
        <taxon>Nitrospirota</taxon>
        <taxon>Thermodesulfovibrionia</taxon>
        <taxon>Thermodesulfovibrionales</taxon>
        <taxon>Candidatus Magnetobacteriaceae</taxon>
        <taxon>Candidatus Magnetobacterium</taxon>
    </lineage>
</organism>
<comment type="similarity">
    <text evidence="1">Belongs to the NAD(P)-dependent epimerase/dehydratase family.</text>
</comment>
<accession>A0A0F3GMY6</accession>
<keyword evidence="4" id="KW-1185">Reference proteome</keyword>
<feature type="domain" description="NAD-dependent epimerase/dehydratase" evidence="2">
    <location>
        <begin position="10"/>
        <end position="218"/>
    </location>
</feature>
<dbReference type="Proteomes" id="UP000033423">
    <property type="component" value="Unassembled WGS sequence"/>
</dbReference>
<dbReference type="SUPFAM" id="SSF51735">
    <property type="entry name" value="NAD(P)-binding Rossmann-fold domains"/>
    <property type="match status" value="1"/>
</dbReference>
<protein>
    <submittedName>
        <fullName evidence="3">Nucleoside-diphosphate-sugar epimerase</fullName>
    </submittedName>
</protein>
<dbReference type="InterPro" id="IPR036291">
    <property type="entry name" value="NAD(P)-bd_dom_sf"/>
</dbReference>
<evidence type="ECO:0000313" key="4">
    <source>
        <dbReference type="Proteomes" id="UP000033423"/>
    </source>
</evidence>
<dbReference type="Gene3D" id="3.40.50.720">
    <property type="entry name" value="NAD(P)-binding Rossmann-like Domain"/>
    <property type="match status" value="1"/>
</dbReference>
<proteinExistence type="inferred from homology"/>
<dbReference type="EMBL" id="LACI01002428">
    <property type="protein sequence ID" value="KJU82053.1"/>
    <property type="molecule type" value="Genomic_DNA"/>
</dbReference>
<evidence type="ECO:0000256" key="1">
    <source>
        <dbReference type="ARBA" id="ARBA00007637"/>
    </source>
</evidence>
<evidence type="ECO:0000313" key="3">
    <source>
        <dbReference type="EMBL" id="KJU82053.1"/>
    </source>
</evidence>
<dbReference type="InterPro" id="IPR001509">
    <property type="entry name" value="Epimerase_deHydtase"/>
</dbReference>
<comment type="caution">
    <text evidence="3">The sequence shown here is derived from an EMBL/GenBank/DDBJ whole genome shotgun (WGS) entry which is preliminary data.</text>
</comment>
<reference evidence="3 4" key="1">
    <citation type="submission" date="2015-02" db="EMBL/GenBank/DDBJ databases">
        <title>Single-cell genomics of uncultivated deep-branching MTB reveals a conserved set of magnetosome genes.</title>
        <authorList>
            <person name="Kolinko S."/>
            <person name="Richter M."/>
            <person name="Glockner F.O."/>
            <person name="Brachmann A."/>
            <person name="Schuler D."/>
        </authorList>
    </citation>
    <scope>NUCLEOTIDE SEQUENCE [LARGE SCALE GENOMIC DNA]</scope>
    <source>
        <strain evidence="3">TM-1</strain>
    </source>
</reference>
<sequence length="221" mass="25413">MNNNAERKKVLVTGSTGFVGRALKNRLENIGYIVIGLNRDITIPDTFKELKDQNIYYVFHLAAKTVVTDSWESPFSFYNTNIIGTANVLDYCRHEDIDLTFISAYIYGIHAEPVISEDCTIRPNNPYAHSKYLAEQLCEFYAKEFNVRINIVRPFNVYGIGQSCNFIIPYIIKQAINNKYIRVKDLSPKRDYVYLEDFIDACILCMDVSRGYSVYNIGSGY</sequence>
<evidence type="ECO:0000259" key="2">
    <source>
        <dbReference type="Pfam" id="PF01370"/>
    </source>
</evidence>
<dbReference type="PANTHER" id="PTHR43000">
    <property type="entry name" value="DTDP-D-GLUCOSE 4,6-DEHYDRATASE-RELATED"/>
    <property type="match status" value="1"/>
</dbReference>
<dbReference type="Pfam" id="PF01370">
    <property type="entry name" value="Epimerase"/>
    <property type="match status" value="1"/>
</dbReference>
<gene>
    <name evidence="3" type="ORF">MBAV_005708</name>
</gene>
<dbReference type="AlphaFoldDB" id="A0A0F3GMY6"/>
<dbReference type="CDD" id="cd08946">
    <property type="entry name" value="SDR_e"/>
    <property type="match status" value="1"/>
</dbReference>
<name>A0A0F3GMY6_9BACT</name>